<feature type="transmembrane region" description="Helical" evidence="8">
    <location>
        <begin position="360"/>
        <end position="382"/>
    </location>
</feature>
<feature type="transmembrane region" description="Helical" evidence="8">
    <location>
        <begin position="175"/>
        <end position="197"/>
    </location>
</feature>
<accession>D4H0Y2</accession>
<dbReference type="InterPro" id="IPR024041">
    <property type="entry name" value="NH4_transpt_AmtB-like_dom"/>
</dbReference>
<feature type="transmembrane region" description="Helical" evidence="8">
    <location>
        <begin position="329"/>
        <end position="348"/>
    </location>
</feature>
<sequence length="449" mass="47534">MKSSESLLILYICFGILFAYNCYEIELRGDSMIRLLIVLLITMSASTAFADGLNTGDTAWVLVSSAFVMLMLPGLALFYGGMVRSKSALSTLLYSFSALCVAGVTWAVIGFTIAFGESDSLFMGSMKYFMFGSDFMDAMSGTIPLGTFAIFQGMFAIITVALISGAIVERMKFSAWLLFMPLWIILVYSPIAYWVWGGGWLGKLGALDFAGGTVVHFSSGMAALAIALVLGNRKDFMHAKIIPHNVTYTVIGAGLLWFGWFGFNSGSALAADKIASLAFVNTMIAAAAAGFVWMIIEMAVSKPSALGVASGIVAGLVGITPAAGFVEPWAAIIIGGLTGALCYWGITLKFKFKLDDSLDVFGIHGLGGLFGAIATGVFATVGAEGLIAGNAGQVLIQIIDALACGGYSFIMTLIIAFAIKATIGIRITPEEETEGTDLNQHGEKAYNFF</sequence>
<dbReference type="eggNOG" id="COG0004">
    <property type="taxonomic scope" value="Bacteria"/>
</dbReference>
<keyword evidence="4 8" id="KW-0812">Transmembrane</keyword>
<evidence type="ECO:0000313" key="11">
    <source>
        <dbReference type="Proteomes" id="UP000002012"/>
    </source>
</evidence>
<feature type="transmembrane region" description="Helical" evidence="8">
    <location>
        <begin position="59"/>
        <end position="80"/>
    </location>
</feature>
<comment type="similarity">
    <text evidence="2 8">Belongs to the ammonia transporter channel (TC 1.A.11.2) family.</text>
</comment>
<evidence type="ECO:0000256" key="5">
    <source>
        <dbReference type="ARBA" id="ARBA00022989"/>
    </source>
</evidence>
<dbReference type="HOGENOM" id="CLU_000445_33_0_0"/>
<dbReference type="PANTHER" id="PTHR43029">
    <property type="entry name" value="AMMONIUM TRANSPORTER MEP2"/>
    <property type="match status" value="1"/>
</dbReference>
<name>D4H0Y2_DENA2</name>
<dbReference type="GO" id="GO:0008519">
    <property type="term" value="F:ammonium channel activity"/>
    <property type="evidence" value="ECO:0007669"/>
    <property type="project" value="InterPro"/>
</dbReference>
<keyword evidence="7 8" id="KW-0924">Ammonia transport</keyword>
<feature type="transmembrane region" description="Helical" evidence="8">
    <location>
        <begin position="394"/>
        <end position="419"/>
    </location>
</feature>
<dbReference type="EMBL" id="CP001968">
    <property type="protein sequence ID" value="ADD68645.1"/>
    <property type="molecule type" value="Genomic_DNA"/>
</dbReference>
<evidence type="ECO:0000313" key="10">
    <source>
        <dbReference type="EMBL" id="ADD68645.1"/>
    </source>
</evidence>
<evidence type="ECO:0000256" key="4">
    <source>
        <dbReference type="ARBA" id="ARBA00022692"/>
    </source>
</evidence>
<protein>
    <recommendedName>
        <fullName evidence="8">Ammonium transporter</fullName>
    </recommendedName>
</protein>
<organism evidence="10 11">
    <name type="scientific">Denitrovibrio acetiphilus (strain DSM 12809 / NBRC 114555 / N2460)</name>
    <dbReference type="NCBI Taxonomy" id="522772"/>
    <lineage>
        <taxon>Bacteria</taxon>
        <taxon>Pseudomonadati</taxon>
        <taxon>Deferribacterota</taxon>
        <taxon>Deferribacteres</taxon>
        <taxon>Deferribacterales</taxon>
        <taxon>Geovibrionaceae</taxon>
        <taxon>Denitrovibrio</taxon>
    </lineage>
</organism>
<dbReference type="PaxDb" id="522772-Dacet_1881"/>
<keyword evidence="6 8" id="KW-0472">Membrane</keyword>
<gene>
    <name evidence="10" type="ordered locus">Dacet_1881</name>
</gene>
<feature type="domain" description="Ammonium transporter AmtB-like" evidence="9">
    <location>
        <begin position="59"/>
        <end position="446"/>
    </location>
</feature>
<dbReference type="KEGG" id="dap:Dacet_1881"/>
<feature type="transmembrane region" description="Helical" evidence="8">
    <location>
        <begin position="242"/>
        <end position="262"/>
    </location>
</feature>
<dbReference type="InterPro" id="IPR029020">
    <property type="entry name" value="Ammonium/urea_transptr"/>
</dbReference>
<dbReference type="PRINTS" id="PR00342">
    <property type="entry name" value="RHESUSRHD"/>
</dbReference>
<dbReference type="GO" id="GO:0005886">
    <property type="term" value="C:plasma membrane"/>
    <property type="evidence" value="ECO:0007669"/>
    <property type="project" value="UniProtKB-SubCell"/>
</dbReference>
<feature type="transmembrane region" description="Helical" evidence="8">
    <location>
        <begin position="209"/>
        <end position="230"/>
    </location>
</feature>
<evidence type="ECO:0000256" key="6">
    <source>
        <dbReference type="ARBA" id="ARBA00023136"/>
    </source>
</evidence>
<feature type="transmembrane region" description="Helical" evidence="8">
    <location>
        <begin position="303"/>
        <end position="323"/>
    </location>
</feature>
<proteinExistence type="inferred from homology"/>
<comment type="caution">
    <text evidence="8">Lacks conserved residue(s) required for the propagation of feature annotation.</text>
</comment>
<dbReference type="InParanoid" id="D4H0Y2"/>
<evidence type="ECO:0000256" key="8">
    <source>
        <dbReference type="RuleBase" id="RU362002"/>
    </source>
</evidence>
<dbReference type="PROSITE" id="PS01219">
    <property type="entry name" value="AMMONIUM_TRANSP"/>
    <property type="match status" value="1"/>
</dbReference>
<feature type="transmembrane region" description="Helical" evidence="8">
    <location>
        <begin position="274"/>
        <end position="296"/>
    </location>
</feature>
<dbReference type="Proteomes" id="UP000002012">
    <property type="component" value="Chromosome"/>
</dbReference>
<dbReference type="Pfam" id="PF00909">
    <property type="entry name" value="Ammonium_transp"/>
    <property type="match status" value="1"/>
</dbReference>
<feature type="transmembrane region" description="Helical" evidence="8">
    <location>
        <begin position="35"/>
        <end position="53"/>
    </location>
</feature>
<feature type="transmembrane region" description="Helical" evidence="8">
    <location>
        <begin position="92"/>
        <end position="115"/>
    </location>
</feature>
<evidence type="ECO:0000256" key="1">
    <source>
        <dbReference type="ARBA" id="ARBA00004141"/>
    </source>
</evidence>
<feature type="transmembrane region" description="Helical" evidence="8">
    <location>
        <begin position="135"/>
        <end position="163"/>
    </location>
</feature>
<keyword evidence="3 8" id="KW-0813">Transport</keyword>
<keyword evidence="5 8" id="KW-1133">Transmembrane helix</keyword>
<dbReference type="InterPro" id="IPR018047">
    <property type="entry name" value="Ammonium_transpt_CS"/>
</dbReference>
<dbReference type="FunCoup" id="D4H0Y2">
    <property type="interactions" value="254"/>
</dbReference>
<evidence type="ECO:0000256" key="2">
    <source>
        <dbReference type="ARBA" id="ARBA00005887"/>
    </source>
</evidence>
<dbReference type="InterPro" id="IPR002229">
    <property type="entry name" value="RhesusRHD"/>
</dbReference>
<evidence type="ECO:0000256" key="3">
    <source>
        <dbReference type="ARBA" id="ARBA00022448"/>
    </source>
</evidence>
<evidence type="ECO:0000259" key="9">
    <source>
        <dbReference type="Pfam" id="PF00909"/>
    </source>
</evidence>
<dbReference type="PANTHER" id="PTHR43029:SF10">
    <property type="entry name" value="AMMONIUM TRANSPORTER MEP2"/>
    <property type="match status" value="1"/>
</dbReference>
<dbReference type="AlphaFoldDB" id="D4H0Y2"/>
<feature type="transmembrane region" description="Helical" evidence="8">
    <location>
        <begin position="6"/>
        <end position="23"/>
    </location>
</feature>
<dbReference type="SUPFAM" id="SSF111352">
    <property type="entry name" value="Ammonium transporter"/>
    <property type="match status" value="1"/>
</dbReference>
<dbReference type="STRING" id="522772.Dacet_1881"/>
<reference evidence="10 11" key="1">
    <citation type="journal article" date="2010" name="Stand. Genomic Sci.">
        <title>Complete genome sequence of Denitrovibrio acetiphilus type strain (N2460).</title>
        <authorList>
            <person name="Kiss H."/>
            <person name="Lang E."/>
            <person name="Lapidus A."/>
            <person name="Copeland A."/>
            <person name="Nolan M."/>
            <person name="Glavina Del Rio T."/>
            <person name="Chen F."/>
            <person name="Lucas S."/>
            <person name="Tice H."/>
            <person name="Cheng J.F."/>
            <person name="Han C."/>
            <person name="Goodwin L."/>
            <person name="Pitluck S."/>
            <person name="Liolios K."/>
            <person name="Pati A."/>
            <person name="Ivanova N."/>
            <person name="Mavromatis K."/>
            <person name="Chen A."/>
            <person name="Palaniappan K."/>
            <person name="Land M."/>
            <person name="Hauser L."/>
            <person name="Chang Y.J."/>
            <person name="Jeffries C.D."/>
            <person name="Detter J.C."/>
            <person name="Brettin T."/>
            <person name="Spring S."/>
            <person name="Rohde M."/>
            <person name="Goker M."/>
            <person name="Woyke T."/>
            <person name="Bristow J."/>
            <person name="Eisen J.A."/>
            <person name="Markowitz V."/>
            <person name="Hugenholtz P."/>
            <person name="Kyrpides N.C."/>
            <person name="Klenk H.P."/>
        </authorList>
    </citation>
    <scope>NUCLEOTIDE SEQUENCE [LARGE SCALE GENOMIC DNA]</scope>
    <source>
        <strain evidence="11">DSM 12809 / NBRC 114555 / N2460</strain>
    </source>
</reference>
<dbReference type="Gene3D" id="1.10.3430.10">
    <property type="entry name" value="Ammonium transporter AmtB like domains"/>
    <property type="match status" value="1"/>
</dbReference>
<evidence type="ECO:0000256" key="7">
    <source>
        <dbReference type="ARBA" id="ARBA00023177"/>
    </source>
</evidence>
<keyword evidence="11" id="KW-1185">Reference proteome</keyword>
<dbReference type="NCBIfam" id="TIGR00836">
    <property type="entry name" value="amt"/>
    <property type="match status" value="1"/>
</dbReference>
<comment type="subcellular location">
    <subcellularLocation>
        <location evidence="8">Cell membrane</location>
        <topology evidence="8">Multi-pass membrane protein</topology>
    </subcellularLocation>
    <subcellularLocation>
        <location evidence="1">Membrane</location>
        <topology evidence="1">Multi-pass membrane protein</topology>
    </subcellularLocation>
</comment>
<dbReference type="InterPro" id="IPR001905">
    <property type="entry name" value="Ammonium_transpt"/>
</dbReference>